<dbReference type="AlphaFoldDB" id="D7CM44"/>
<dbReference type="FunFam" id="3.30.1480.10:FF:000002">
    <property type="entry name" value="Transcription termination/antitermination protein NusA"/>
    <property type="match status" value="1"/>
</dbReference>
<dbReference type="EMBL" id="CP002048">
    <property type="protein sequence ID" value="ADI01779.1"/>
    <property type="molecule type" value="Genomic_DNA"/>
</dbReference>
<evidence type="ECO:0000313" key="10">
    <source>
        <dbReference type="Proteomes" id="UP000000378"/>
    </source>
</evidence>
<dbReference type="Gene3D" id="2.40.50.140">
    <property type="entry name" value="Nucleic acid-binding proteins"/>
    <property type="match status" value="1"/>
</dbReference>
<dbReference type="CDD" id="cd02134">
    <property type="entry name" value="KH-II_NusA_rpt1"/>
    <property type="match status" value="1"/>
</dbReference>
<dbReference type="eggNOG" id="COG0195">
    <property type="taxonomic scope" value="Bacteria"/>
</dbReference>
<dbReference type="SUPFAM" id="SSF69705">
    <property type="entry name" value="Transcription factor NusA, N-terminal domain"/>
    <property type="match status" value="1"/>
</dbReference>
<evidence type="ECO:0000256" key="5">
    <source>
        <dbReference type="ARBA" id="ARBA00023015"/>
    </source>
</evidence>
<dbReference type="PANTHER" id="PTHR22648">
    <property type="entry name" value="TRANSCRIPTION TERMINATION FACTOR NUSA"/>
    <property type="match status" value="1"/>
</dbReference>
<gene>
    <name evidence="7" type="primary">nusA</name>
    <name evidence="9" type="ordered locus">Slip_1000</name>
</gene>
<dbReference type="FunFam" id="3.30.300.20:FF:000005">
    <property type="entry name" value="Transcription termination/antitermination protein NusA"/>
    <property type="match status" value="1"/>
</dbReference>
<dbReference type="FunFam" id="2.40.50.140:FF:000058">
    <property type="entry name" value="Transcription termination/antitermination protein NusA"/>
    <property type="match status" value="1"/>
</dbReference>
<dbReference type="GO" id="GO:0031564">
    <property type="term" value="P:transcription antitermination"/>
    <property type="evidence" value="ECO:0007669"/>
    <property type="project" value="UniProtKB-UniRule"/>
</dbReference>
<dbReference type="InterPro" id="IPR010213">
    <property type="entry name" value="TF_NusA"/>
</dbReference>
<accession>D7CM44</accession>
<evidence type="ECO:0000256" key="6">
    <source>
        <dbReference type="ARBA" id="ARBA00023163"/>
    </source>
</evidence>
<sequence>MSSELIQALGEIEKERGIPKEVLVEAIESALRTAYKKNFGSLQNVTVQMDMESGEVKVYAKKTVAETVKDERLEVRLAEAREIYPEVEIGDEIDVEVTPADFGRIAAQTAKQVVIQRLREAERSIVFNEFSNRAGEIVTGTVQRVEQKTVIINLGRTEALMGSQDQIPNEAYEPGQRIKAYISEVKRSAKGPQIFLSRTHPNFLKRLFELEVPEIYEGLVEIKSIAREAGSRSKISVYSRNEKVDPVGACVGPKGLRVQNIVRELNGEKIDIIKWSPDIEQYIANALSPSKVVSVEASESEKMARVVVPDYQLSLAIGKEGQNARLAAKLTGWKIDIKSESQVEAVRGGI</sequence>
<comment type="function">
    <text evidence="7">Participates in both transcription termination and antitermination.</text>
</comment>
<dbReference type="Gene3D" id="3.30.300.20">
    <property type="match status" value="2"/>
</dbReference>
<dbReference type="SUPFAM" id="SSF50249">
    <property type="entry name" value="Nucleic acid-binding proteins"/>
    <property type="match status" value="1"/>
</dbReference>
<feature type="domain" description="S1 motif" evidence="8">
    <location>
        <begin position="135"/>
        <end position="199"/>
    </location>
</feature>
<dbReference type="InterPro" id="IPR025249">
    <property type="entry name" value="TF_NusA_KH_1st"/>
</dbReference>
<dbReference type="InterPro" id="IPR009019">
    <property type="entry name" value="KH_sf_prok-type"/>
</dbReference>
<dbReference type="InterPro" id="IPR012340">
    <property type="entry name" value="NA-bd_OB-fold"/>
</dbReference>
<dbReference type="Pfam" id="PF13184">
    <property type="entry name" value="KH_NusA_1st"/>
    <property type="match status" value="1"/>
</dbReference>
<dbReference type="CDD" id="cd22529">
    <property type="entry name" value="KH-II_NusA_rpt2"/>
    <property type="match status" value="1"/>
</dbReference>
<dbReference type="OrthoDB" id="9807233at2"/>
<dbReference type="InterPro" id="IPR030842">
    <property type="entry name" value="TF_NusA_bacterial"/>
</dbReference>
<comment type="subunit">
    <text evidence="7">Monomer. Binds directly to the core enzyme of the DNA-dependent RNA polymerase and to nascent RNA.</text>
</comment>
<keyword evidence="3 7" id="KW-0889">Transcription antitermination</keyword>
<dbReference type="InterPro" id="IPR003029">
    <property type="entry name" value="S1_domain"/>
</dbReference>
<keyword evidence="2 7" id="KW-0963">Cytoplasm</keyword>
<dbReference type="InterPro" id="IPR036555">
    <property type="entry name" value="NusA_N_sf"/>
</dbReference>
<reference evidence="9 10" key="2">
    <citation type="journal article" date="2010" name="Stand. Genomic Sci.">
        <title>Complete genome sequence of Syntrophothermus lipocalidus type strain (TGB-C1).</title>
        <authorList>
            <person name="Djao O.D."/>
            <person name="Zhang X."/>
            <person name="Lucas S."/>
            <person name="Lapidus A."/>
            <person name="Del Rio T.G."/>
            <person name="Nolan M."/>
            <person name="Tice H."/>
            <person name="Cheng J.F."/>
            <person name="Han C."/>
            <person name="Tapia R."/>
            <person name="Goodwin L."/>
            <person name="Pitluck S."/>
            <person name="Liolios K."/>
            <person name="Ivanova N."/>
            <person name="Mavromatis K."/>
            <person name="Mikhailova N."/>
            <person name="Ovchinnikova G."/>
            <person name="Pati A."/>
            <person name="Brambilla E."/>
            <person name="Chen A."/>
            <person name="Palaniappan K."/>
            <person name="Land M."/>
            <person name="Hauser L."/>
            <person name="Chang Y.J."/>
            <person name="Jeffries C.D."/>
            <person name="Rohde M."/>
            <person name="Sikorski J."/>
            <person name="Spring S."/>
            <person name="Goker M."/>
            <person name="Detter J.C."/>
            <person name="Woyke T."/>
            <person name="Bristow J."/>
            <person name="Eisen J.A."/>
            <person name="Markowitz V."/>
            <person name="Hugenholtz P."/>
            <person name="Kyrpides N.C."/>
            <person name="Klenk H.P."/>
        </authorList>
    </citation>
    <scope>NUCLEOTIDE SEQUENCE [LARGE SCALE GENOMIC DNA]</scope>
    <source>
        <strain evidence="10">DSM 12680 / TGB-C1</strain>
    </source>
</reference>
<evidence type="ECO:0000313" key="9">
    <source>
        <dbReference type="EMBL" id="ADI01779.1"/>
    </source>
</evidence>
<keyword evidence="5 7" id="KW-0805">Transcription regulation</keyword>
<dbReference type="GO" id="GO:0003700">
    <property type="term" value="F:DNA-binding transcription factor activity"/>
    <property type="evidence" value="ECO:0007669"/>
    <property type="project" value="InterPro"/>
</dbReference>
<dbReference type="InterPro" id="IPR013735">
    <property type="entry name" value="TF_NusA_N"/>
</dbReference>
<evidence type="ECO:0000256" key="2">
    <source>
        <dbReference type="ARBA" id="ARBA00022490"/>
    </source>
</evidence>
<dbReference type="InterPro" id="IPR015946">
    <property type="entry name" value="KH_dom-like_a/b"/>
</dbReference>
<dbReference type="GO" id="GO:0003723">
    <property type="term" value="F:RNA binding"/>
    <property type="evidence" value="ECO:0007669"/>
    <property type="project" value="UniProtKB-UniRule"/>
</dbReference>
<dbReference type="PROSITE" id="PS50126">
    <property type="entry name" value="S1"/>
    <property type="match status" value="1"/>
</dbReference>
<dbReference type="RefSeq" id="WP_013175181.1">
    <property type="nucleotide sequence ID" value="NC_014220.1"/>
</dbReference>
<dbReference type="GO" id="GO:0005829">
    <property type="term" value="C:cytosol"/>
    <property type="evidence" value="ECO:0007669"/>
    <property type="project" value="TreeGrafter"/>
</dbReference>
<dbReference type="Pfam" id="PF08529">
    <property type="entry name" value="NusA_N"/>
    <property type="match status" value="1"/>
</dbReference>
<protein>
    <recommendedName>
        <fullName evidence="7">Transcription termination/antitermination protein NusA</fullName>
    </recommendedName>
</protein>
<dbReference type="NCBIfam" id="TIGR01953">
    <property type="entry name" value="NusA"/>
    <property type="match status" value="1"/>
</dbReference>
<name>D7CM44_SYNLT</name>
<dbReference type="SUPFAM" id="SSF54814">
    <property type="entry name" value="Prokaryotic type KH domain (KH-domain type II)"/>
    <property type="match status" value="2"/>
</dbReference>
<proteinExistence type="inferred from homology"/>
<reference evidence="10" key="1">
    <citation type="journal article" date="2010" name="Stand. Genomic Sci.">
        <title>Complete genome sequence of Syntrophothermus lipocalidus type strain (TGB-C1T).</title>
        <authorList>
            <consortium name="US DOE Joint Genome Institute (JGI-PGF)"/>
            <person name="Djao O."/>
            <person name="Zhang X."/>
            <person name="Lucas S."/>
            <person name="Lapidus A."/>
            <person name="Glavina Del Rio T."/>
            <person name="Nolan M."/>
            <person name="Tice H."/>
            <person name="Cheng J."/>
            <person name="Han C."/>
            <person name="Tapia R."/>
            <person name="Goodwin L."/>
            <person name="Pitluck S."/>
            <person name="Liolios K."/>
            <person name="Ivanova N."/>
            <person name="Mavromatis K."/>
            <person name="Mikhailova N."/>
            <person name="Ovchinnikova G."/>
            <person name="Pati A."/>
            <person name="Brambilla E."/>
            <person name="Chen A."/>
            <person name="Palaniappan K."/>
            <person name="Land M."/>
            <person name="Hauser L."/>
            <person name="Chang Y."/>
            <person name="Jeffries C."/>
            <person name="Rohde M."/>
            <person name="Sikorski J."/>
            <person name="Spring S."/>
            <person name="Goker M."/>
            <person name="Detter J."/>
            <person name="Woyke T."/>
            <person name="Bristow J."/>
            <person name="Eisen J."/>
            <person name="Markowitz V."/>
            <person name="Hugenholtz P."/>
            <person name="Kyrpides N."/>
            <person name="Klenk H."/>
        </authorList>
    </citation>
    <scope>NUCLEOTIDE SEQUENCE [LARGE SCALE GENOMIC DNA]</scope>
    <source>
        <strain evidence="10">DSM 12680 / TGB-C1</strain>
    </source>
</reference>
<dbReference type="Pfam" id="PF00575">
    <property type="entry name" value="S1"/>
    <property type="match status" value="1"/>
</dbReference>
<comment type="similarity">
    <text evidence="7">Belongs to the NusA family.</text>
</comment>
<dbReference type="CDD" id="cd04455">
    <property type="entry name" value="S1_NusA"/>
    <property type="match status" value="1"/>
</dbReference>
<dbReference type="Pfam" id="PF26594">
    <property type="entry name" value="KH_NusA_2nd"/>
    <property type="match status" value="1"/>
</dbReference>
<dbReference type="Proteomes" id="UP000000378">
    <property type="component" value="Chromosome"/>
</dbReference>
<organism evidence="9 10">
    <name type="scientific">Syntrophothermus lipocalidus (strain DSM 12680 / TGB-C1)</name>
    <dbReference type="NCBI Taxonomy" id="643648"/>
    <lineage>
        <taxon>Bacteria</taxon>
        <taxon>Bacillati</taxon>
        <taxon>Bacillota</taxon>
        <taxon>Clostridia</taxon>
        <taxon>Eubacteriales</taxon>
        <taxon>Syntrophomonadaceae</taxon>
        <taxon>Syntrophothermus</taxon>
    </lineage>
</organism>
<dbReference type="FunFam" id="3.30.300.20:FF:000002">
    <property type="entry name" value="Transcription termination/antitermination protein NusA"/>
    <property type="match status" value="1"/>
</dbReference>
<dbReference type="PANTHER" id="PTHR22648:SF0">
    <property type="entry name" value="TRANSCRIPTION TERMINATION_ANTITERMINATION PROTEIN NUSA"/>
    <property type="match status" value="1"/>
</dbReference>
<evidence type="ECO:0000256" key="1">
    <source>
        <dbReference type="ARBA" id="ARBA00022472"/>
    </source>
</evidence>
<dbReference type="PROSITE" id="PS50084">
    <property type="entry name" value="KH_TYPE_1"/>
    <property type="match status" value="1"/>
</dbReference>
<dbReference type="Gene3D" id="3.30.1480.10">
    <property type="entry name" value="NusA, N-terminal domain"/>
    <property type="match status" value="1"/>
</dbReference>
<evidence type="ECO:0000256" key="7">
    <source>
        <dbReference type="HAMAP-Rule" id="MF_00945"/>
    </source>
</evidence>
<dbReference type="GO" id="GO:0006353">
    <property type="term" value="P:DNA-templated transcription termination"/>
    <property type="evidence" value="ECO:0007669"/>
    <property type="project" value="UniProtKB-UniRule"/>
</dbReference>
<dbReference type="HOGENOM" id="CLU_029242_2_2_9"/>
<keyword evidence="1 7" id="KW-0806">Transcription termination</keyword>
<evidence type="ECO:0000259" key="8">
    <source>
        <dbReference type="PROSITE" id="PS50126"/>
    </source>
</evidence>
<keyword evidence="10" id="KW-1185">Reference proteome</keyword>
<comment type="subcellular location">
    <subcellularLocation>
        <location evidence="7">Cytoplasm</location>
    </subcellularLocation>
</comment>
<dbReference type="HAMAP" id="MF_00945_B">
    <property type="entry name" value="NusA_B"/>
    <property type="match status" value="1"/>
</dbReference>
<dbReference type="STRING" id="643648.Slip_1000"/>
<evidence type="ECO:0000256" key="3">
    <source>
        <dbReference type="ARBA" id="ARBA00022814"/>
    </source>
</evidence>
<dbReference type="SMART" id="SM00316">
    <property type="entry name" value="S1"/>
    <property type="match status" value="1"/>
</dbReference>
<evidence type="ECO:0000256" key="4">
    <source>
        <dbReference type="ARBA" id="ARBA00022884"/>
    </source>
</evidence>
<dbReference type="KEGG" id="slp:Slip_1000"/>
<keyword evidence="6 7" id="KW-0804">Transcription</keyword>
<keyword evidence="4 7" id="KW-0694">RNA-binding</keyword>
<dbReference type="InterPro" id="IPR058582">
    <property type="entry name" value="KH_NusA_2nd"/>
</dbReference>